<evidence type="ECO:0000256" key="9">
    <source>
        <dbReference type="ARBA" id="ARBA00022598"/>
    </source>
</evidence>
<dbReference type="Gene3D" id="3.40.1190.10">
    <property type="entry name" value="Mur-like, catalytic domain"/>
    <property type="match status" value="1"/>
</dbReference>
<keyword evidence="25" id="KW-1185">Reference proteome</keyword>
<dbReference type="PROSITE" id="PS01012">
    <property type="entry name" value="FOLYLPOLYGLU_SYNT_2"/>
    <property type="match status" value="1"/>
</dbReference>
<dbReference type="Gene3D" id="3.90.190.20">
    <property type="entry name" value="Mur ligase, C-terminal domain"/>
    <property type="match status" value="1"/>
</dbReference>
<evidence type="ECO:0000256" key="16">
    <source>
        <dbReference type="ARBA" id="ARBA00030592"/>
    </source>
</evidence>
<evidence type="ECO:0000259" key="23">
    <source>
        <dbReference type="Pfam" id="PF08245"/>
    </source>
</evidence>
<dbReference type="PIRSF" id="PIRSF001563">
    <property type="entry name" value="Folylpolyglu_synth"/>
    <property type="match status" value="1"/>
</dbReference>
<dbReference type="Pfam" id="PF08245">
    <property type="entry name" value="Mur_ligase_M"/>
    <property type="match status" value="1"/>
</dbReference>
<protein>
    <recommendedName>
        <fullName evidence="8">Dihydrofolate synthase/folylpolyglutamate synthase</fullName>
        <ecNumber evidence="6">6.3.2.12</ecNumber>
        <ecNumber evidence="7">6.3.2.17</ecNumber>
    </recommendedName>
    <alternativeName>
        <fullName evidence="17">Folylpoly-gamma-glutamate synthetase-dihydrofolate synthetase</fullName>
    </alternativeName>
    <alternativeName>
        <fullName evidence="15">Folylpolyglutamate synthetase</fullName>
    </alternativeName>
    <alternativeName>
        <fullName evidence="16">Tetrahydrofolylpolyglutamate synthase</fullName>
    </alternativeName>
</protein>
<evidence type="ECO:0000256" key="13">
    <source>
        <dbReference type="ARBA" id="ARBA00022842"/>
    </source>
</evidence>
<dbReference type="EC" id="6.3.2.12" evidence="6"/>
<comment type="catalytic activity">
    <reaction evidence="18">
        <text>(6S)-5,6,7,8-tetrahydrofolyl-(gamma-L-Glu)(n) + L-glutamate + ATP = (6S)-5,6,7,8-tetrahydrofolyl-(gamma-L-Glu)(n+1) + ADP + phosphate + H(+)</text>
        <dbReference type="Rhea" id="RHEA:10580"/>
        <dbReference type="Rhea" id="RHEA-COMP:14738"/>
        <dbReference type="Rhea" id="RHEA-COMP:14740"/>
        <dbReference type="ChEBI" id="CHEBI:15378"/>
        <dbReference type="ChEBI" id="CHEBI:29985"/>
        <dbReference type="ChEBI" id="CHEBI:30616"/>
        <dbReference type="ChEBI" id="CHEBI:43474"/>
        <dbReference type="ChEBI" id="CHEBI:141005"/>
        <dbReference type="ChEBI" id="CHEBI:456216"/>
        <dbReference type="EC" id="6.3.2.17"/>
    </reaction>
</comment>
<feature type="domain" description="Mur ligase central" evidence="23">
    <location>
        <begin position="51"/>
        <end position="190"/>
    </location>
</feature>
<dbReference type="GO" id="GO:0004326">
    <property type="term" value="F:tetrahydrofolylpolyglutamate synthase activity"/>
    <property type="evidence" value="ECO:0007669"/>
    <property type="project" value="UniProtKB-EC"/>
</dbReference>
<dbReference type="GO" id="GO:0005737">
    <property type="term" value="C:cytoplasm"/>
    <property type="evidence" value="ECO:0007669"/>
    <property type="project" value="TreeGrafter"/>
</dbReference>
<organism evidence="24 25">
    <name type="scientific">Flavobacterium rhamnosiphilum</name>
    <dbReference type="NCBI Taxonomy" id="2541724"/>
    <lineage>
        <taxon>Bacteria</taxon>
        <taxon>Pseudomonadati</taxon>
        <taxon>Bacteroidota</taxon>
        <taxon>Flavobacteriia</taxon>
        <taxon>Flavobacteriales</taxon>
        <taxon>Flavobacteriaceae</taxon>
        <taxon>Flavobacterium</taxon>
    </lineage>
</organism>
<evidence type="ECO:0000256" key="11">
    <source>
        <dbReference type="ARBA" id="ARBA00022741"/>
    </source>
</evidence>
<dbReference type="Pfam" id="PF02875">
    <property type="entry name" value="Mur_ligase_C"/>
    <property type="match status" value="1"/>
</dbReference>
<proteinExistence type="inferred from homology"/>
<dbReference type="InterPro" id="IPR018109">
    <property type="entry name" value="Folylpolyglutamate_synth_CS"/>
</dbReference>
<dbReference type="EC" id="6.3.2.17" evidence="7"/>
<dbReference type="InterPro" id="IPR004101">
    <property type="entry name" value="Mur_ligase_C"/>
</dbReference>
<dbReference type="InterPro" id="IPR036615">
    <property type="entry name" value="Mur_ligase_C_dom_sf"/>
</dbReference>
<dbReference type="NCBIfam" id="TIGR01499">
    <property type="entry name" value="folC"/>
    <property type="match status" value="1"/>
</dbReference>
<evidence type="ECO:0000256" key="17">
    <source>
        <dbReference type="ARBA" id="ARBA00032510"/>
    </source>
</evidence>
<evidence type="ECO:0000313" key="24">
    <source>
        <dbReference type="EMBL" id="TDE42446.1"/>
    </source>
</evidence>
<dbReference type="SUPFAM" id="SSF53623">
    <property type="entry name" value="MurD-like peptide ligases, catalytic domain"/>
    <property type="match status" value="1"/>
</dbReference>
<evidence type="ECO:0000256" key="8">
    <source>
        <dbReference type="ARBA" id="ARBA00019357"/>
    </source>
</evidence>
<keyword evidence="13" id="KW-0460">Magnesium</keyword>
<gene>
    <name evidence="24" type="ORF">E0I26_13300</name>
</gene>
<dbReference type="EMBL" id="SMLG01000011">
    <property type="protein sequence ID" value="TDE42446.1"/>
    <property type="molecule type" value="Genomic_DNA"/>
</dbReference>
<comment type="cofactor">
    <cofactor evidence="1">
        <name>Mg(2+)</name>
        <dbReference type="ChEBI" id="CHEBI:18420"/>
    </cofactor>
</comment>
<dbReference type="InterPro" id="IPR036565">
    <property type="entry name" value="Mur-like_cat_sf"/>
</dbReference>
<evidence type="ECO:0000256" key="5">
    <source>
        <dbReference type="ARBA" id="ARBA00008276"/>
    </source>
</evidence>
<evidence type="ECO:0000256" key="1">
    <source>
        <dbReference type="ARBA" id="ARBA00001946"/>
    </source>
</evidence>
<dbReference type="GO" id="GO:0046656">
    <property type="term" value="P:folic acid biosynthetic process"/>
    <property type="evidence" value="ECO:0007669"/>
    <property type="project" value="UniProtKB-KW"/>
</dbReference>
<dbReference type="GO" id="GO:0046872">
    <property type="term" value="F:metal ion binding"/>
    <property type="evidence" value="ECO:0007669"/>
    <property type="project" value="UniProtKB-KW"/>
</dbReference>
<evidence type="ECO:0000256" key="4">
    <source>
        <dbReference type="ARBA" id="ARBA00005150"/>
    </source>
</evidence>
<comment type="catalytic activity">
    <reaction evidence="20">
        <text>(6R)-5,10-methylenetetrahydrofolyl-(gamma-L-Glu)(n) + L-glutamate + ATP = (6R)-5,10-methylenetetrahydrofolyl-(gamma-L-Glu)(n+1) + ADP + phosphate + H(+)</text>
        <dbReference type="Rhea" id="RHEA:51912"/>
        <dbReference type="Rhea" id="RHEA-COMP:13257"/>
        <dbReference type="Rhea" id="RHEA-COMP:13258"/>
        <dbReference type="ChEBI" id="CHEBI:15378"/>
        <dbReference type="ChEBI" id="CHEBI:29985"/>
        <dbReference type="ChEBI" id="CHEBI:30616"/>
        <dbReference type="ChEBI" id="CHEBI:43474"/>
        <dbReference type="ChEBI" id="CHEBI:136572"/>
        <dbReference type="ChEBI" id="CHEBI:456216"/>
        <dbReference type="EC" id="6.3.2.17"/>
    </reaction>
</comment>
<comment type="catalytic activity">
    <reaction evidence="19">
        <text>10-formyltetrahydrofolyl-(gamma-L-Glu)(n) + L-glutamate + ATP = 10-formyltetrahydrofolyl-(gamma-L-Glu)(n+1) + ADP + phosphate + H(+)</text>
        <dbReference type="Rhea" id="RHEA:51904"/>
        <dbReference type="Rhea" id="RHEA-COMP:13088"/>
        <dbReference type="Rhea" id="RHEA-COMP:14300"/>
        <dbReference type="ChEBI" id="CHEBI:15378"/>
        <dbReference type="ChEBI" id="CHEBI:29985"/>
        <dbReference type="ChEBI" id="CHEBI:30616"/>
        <dbReference type="ChEBI" id="CHEBI:43474"/>
        <dbReference type="ChEBI" id="CHEBI:134413"/>
        <dbReference type="ChEBI" id="CHEBI:456216"/>
        <dbReference type="EC" id="6.3.2.17"/>
    </reaction>
</comment>
<evidence type="ECO:0000256" key="10">
    <source>
        <dbReference type="ARBA" id="ARBA00022723"/>
    </source>
</evidence>
<keyword evidence="14" id="KW-0289">Folate biosynthesis</keyword>
<dbReference type="RefSeq" id="WP_131916955.1">
    <property type="nucleotide sequence ID" value="NZ_SMLG01000011.1"/>
</dbReference>
<comment type="caution">
    <text evidence="24">The sequence shown here is derived from an EMBL/GenBank/DDBJ whole genome shotgun (WGS) entry which is preliminary data.</text>
</comment>
<comment type="pathway">
    <text evidence="3">Cofactor biosynthesis; tetrahydrofolate biosynthesis; 7,8-dihydrofolate from 2-amino-4-hydroxy-6-hydroxymethyl-7,8-dihydropteridine diphosphate and 4-aminobenzoate: step 2/2.</text>
</comment>
<dbReference type="Proteomes" id="UP000294814">
    <property type="component" value="Unassembled WGS sequence"/>
</dbReference>
<keyword evidence="9" id="KW-0436">Ligase</keyword>
<comment type="function">
    <text evidence="2">Functions in two distinct reactions of the de novo folate biosynthetic pathway. Catalyzes the addition of a glutamate residue to dihydropteroate (7,8-dihydropteroate or H2Pte) to form dihydrofolate (7,8-dihydrofolate monoglutamate or H2Pte-Glu). Also catalyzes successive additions of L-glutamate to tetrahydrofolate or 10-formyltetrahydrofolate or 5,10-methylenetetrahydrofolate, leading to folylpolyglutamate derivatives.</text>
</comment>
<evidence type="ECO:0000256" key="15">
    <source>
        <dbReference type="ARBA" id="ARBA00030048"/>
    </source>
</evidence>
<dbReference type="PANTHER" id="PTHR11136:SF0">
    <property type="entry name" value="DIHYDROFOLATE SYNTHETASE-RELATED"/>
    <property type="match status" value="1"/>
</dbReference>
<evidence type="ECO:0000256" key="6">
    <source>
        <dbReference type="ARBA" id="ARBA00013023"/>
    </source>
</evidence>
<dbReference type="OrthoDB" id="9809356at2"/>
<reference evidence="24 25" key="1">
    <citation type="submission" date="2019-03" db="EMBL/GenBank/DDBJ databases">
        <title>Novel species of Flavobacterium.</title>
        <authorList>
            <person name="Liu Q."/>
            <person name="Xin Y.-H."/>
        </authorList>
    </citation>
    <scope>NUCLEOTIDE SEQUENCE [LARGE SCALE GENOMIC DNA]</scope>
    <source>
        <strain evidence="24 25">LB3P52</strain>
    </source>
</reference>
<dbReference type="AlphaFoldDB" id="A0A4R5F4G3"/>
<dbReference type="FunFam" id="3.40.1190.10:FF:000011">
    <property type="entry name" value="Folylpolyglutamate synthase/dihydrofolate synthase"/>
    <property type="match status" value="1"/>
</dbReference>
<dbReference type="GO" id="GO:0005524">
    <property type="term" value="F:ATP binding"/>
    <property type="evidence" value="ECO:0007669"/>
    <property type="project" value="UniProtKB-KW"/>
</dbReference>
<evidence type="ECO:0000256" key="3">
    <source>
        <dbReference type="ARBA" id="ARBA00004799"/>
    </source>
</evidence>
<dbReference type="InterPro" id="IPR001645">
    <property type="entry name" value="Folylpolyglutamate_synth"/>
</dbReference>
<comment type="catalytic activity">
    <reaction evidence="21">
        <text>7,8-dihydropteroate + L-glutamate + ATP = 7,8-dihydrofolate + ADP + phosphate + H(+)</text>
        <dbReference type="Rhea" id="RHEA:23584"/>
        <dbReference type="ChEBI" id="CHEBI:15378"/>
        <dbReference type="ChEBI" id="CHEBI:17839"/>
        <dbReference type="ChEBI" id="CHEBI:29985"/>
        <dbReference type="ChEBI" id="CHEBI:30616"/>
        <dbReference type="ChEBI" id="CHEBI:43474"/>
        <dbReference type="ChEBI" id="CHEBI:57451"/>
        <dbReference type="ChEBI" id="CHEBI:456216"/>
        <dbReference type="EC" id="6.3.2.12"/>
    </reaction>
</comment>
<name>A0A4R5F4G3_9FLAO</name>
<feature type="domain" description="Mur ligase C-terminal" evidence="22">
    <location>
        <begin position="281"/>
        <end position="398"/>
    </location>
</feature>
<sequence>MNYQETINWMFNQLPMYQLQGASAYKKDLTNTHLLIAHLDNPQEKIKCIHVAGTNGKGSTSHMLASILQEAGYKVGLYTSPHLKDFRERIKINGKDISEEFVTDFINEHKSFFESNDMSFFEMTVGLAFDYFAKEKVDIAVIEVGMGGRLDATNIITPLVSVITNIGLDHTQFLGNTLEAVAFEKAGIIKPNIPVIIGEYTPETKPVFLAKAKECNSEIYFASELISETYPSDLIGDYQIHNKKTVLQTVSILNSQNEFKITPESTKSGLLNVVKNTGLQGRWQQLGEFPKVICDTAHNKNGLEIVLNQIQKEDFDTLHIVLGVVNDKDLDEILPLFPKKANYYFCKPNIPRGLDVLILKQKAATFELKGEVYNSVPEAYQKAIENAEKSDFIYIGGSTFVAAEIL</sequence>
<dbReference type="GO" id="GO:0008841">
    <property type="term" value="F:dihydrofolate synthase activity"/>
    <property type="evidence" value="ECO:0007669"/>
    <property type="project" value="UniProtKB-EC"/>
</dbReference>
<dbReference type="SUPFAM" id="SSF53244">
    <property type="entry name" value="MurD-like peptide ligases, peptide-binding domain"/>
    <property type="match status" value="1"/>
</dbReference>
<evidence type="ECO:0000256" key="18">
    <source>
        <dbReference type="ARBA" id="ARBA00047493"/>
    </source>
</evidence>
<keyword evidence="11" id="KW-0547">Nucleotide-binding</keyword>
<evidence type="ECO:0000256" key="14">
    <source>
        <dbReference type="ARBA" id="ARBA00022909"/>
    </source>
</evidence>
<evidence type="ECO:0000256" key="19">
    <source>
        <dbReference type="ARBA" id="ARBA00047808"/>
    </source>
</evidence>
<accession>A0A4R5F4G3</accession>
<evidence type="ECO:0000313" key="25">
    <source>
        <dbReference type="Proteomes" id="UP000294814"/>
    </source>
</evidence>
<evidence type="ECO:0000259" key="22">
    <source>
        <dbReference type="Pfam" id="PF02875"/>
    </source>
</evidence>
<dbReference type="PROSITE" id="PS01011">
    <property type="entry name" value="FOLYLPOLYGLU_SYNT_1"/>
    <property type="match status" value="1"/>
</dbReference>
<comment type="similarity">
    <text evidence="5">Belongs to the folylpolyglutamate synthase family.</text>
</comment>
<comment type="pathway">
    <text evidence="4">Cofactor biosynthesis; tetrahydrofolylpolyglutamate biosynthesis.</text>
</comment>
<keyword evidence="12" id="KW-0067">ATP-binding</keyword>
<dbReference type="InterPro" id="IPR013221">
    <property type="entry name" value="Mur_ligase_cen"/>
</dbReference>
<evidence type="ECO:0000256" key="21">
    <source>
        <dbReference type="ARBA" id="ARBA00049161"/>
    </source>
</evidence>
<keyword evidence="10" id="KW-0479">Metal-binding</keyword>
<evidence type="ECO:0000256" key="2">
    <source>
        <dbReference type="ARBA" id="ARBA00002714"/>
    </source>
</evidence>
<dbReference type="PANTHER" id="PTHR11136">
    <property type="entry name" value="FOLYLPOLYGLUTAMATE SYNTHASE-RELATED"/>
    <property type="match status" value="1"/>
</dbReference>
<evidence type="ECO:0000256" key="7">
    <source>
        <dbReference type="ARBA" id="ARBA00013025"/>
    </source>
</evidence>
<evidence type="ECO:0000256" key="20">
    <source>
        <dbReference type="ARBA" id="ARBA00049035"/>
    </source>
</evidence>
<evidence type="ECO:0000256" key="12">
    <source>
        <dbReference type="ARBA" id="ARBA00022840"/>
    </source>
</evidence>